<dbReference type="InterPro" id="IPR036259">
    <property type="entry name" value="MFS_trans_sf"/>
</dbReference>
<evidence type="ECO:0000313" key="9">
    <source>
        <dbReference type="EMBL" id="RIA37734.1"/>
    </source>
</evidence>
<feature type="transmembrane region" description="Helical" evidence="7">
    <location>
        <begin position="83"/>
        <end position="104"/>
    </location>
</feature>
<evidence type="ECO:0000256" key="5">
    <source>
        <dbReference type="ARBA" id="ARBA00022989"/>
    </source>
</evidence>
<keyword evidence="10" id="KW-1185">Reference proteome</keyword>
<feature type="transmembrane region" description="Helical" evidence="7">
    <location>
        <begin position="21"/>
        <end position="44"/>
    </location>
</feature>
<evidence type="ECO:0000256" key="1">
    <source>
        <dbReference type="ARBA" id="ARBA00004651"/>
    </source>
</evidence>
<feature type="transmembrane region" description="Helical" evidence="7">
    <location>
        <begin position="226"/>
        <end position="247"/>
    </location>
</feature>
<proteinExistence type="predicted"/>
<feature type="transmembrane region" description="Helical" evidence="7">
    <location>
        <begin position="259"/>
        <end position="279"/>
    </location>
</feature>
<reference evidence="9 10" key="1">
    <citation type="submission" date="2018-08" db="EMBL/GenBank/DDBJ databases">
        <title>Genomic Encyclopedia of Type Strains, Phase IV (KMG-IV): sequencing the most valuable type-strain genomes for metagenomic binning, comparative biology and taxonomic classification.</title>
        <authorList>
            <person name="Goeker M."/>
        </authorList>
    </citation>
    <scope>NUCLEOTIDE SEQUENCE [LARGE SCALE GENOMIC DNA]</scope>
    <source>
        <strain evidence="9 10">DSM 25527</strain>
    </source>
</reference>
<dbReference type="SUPFAM" id="SSF103473">
    <property type="entry name" value="MFS general substrate transporter"/>
    <property type="match status" value="1"/>
</dbReference>
<evidence type="ECO:0000256" key="3">
    <source>
        <dbReference type="ARBA" id="ARBA00022475"/>
    </source>
</evidence>
<evidence type="ECO:0000256" key="6">
    <source>
        <dbReference type="ARBA" id="ARBA00023136"/>
    </source>
</evidence>
<evidence type="ECO:0000313" key="10">
    <source>
        <dbReference type="Proteomes" id="UP000266568"/>
    </source>
</evidence>
<dbReference type="OrthoDB" id="9809918at2"/>
<keyword evidence="5 7" id="KW-1133">Transmembrane helix</keyword>
<name>A0A397NVI2_9SPHN</name>
<organism evidence="9 10">
    <name type="scientific">Hephaestia caeni</name>
    <dbReference type="NCBI Taxonomy" id="645617"/>
    <lineage>
        <taxon>Bacteria</taxon>
        <taxon>Pseudomonadati</taxon>
        <taxon>Pseudomonadota</taxon>
        <taxon>Alphaproteobacteria</taxon>
        <taxon>Sphingomonadales</taxon>
        <taxon>Sphingomonadaceae</taxon>
        <taxon>Hephaestia</taxon>
    </lineage>
</organism>
<dbReference type="EMBL" id="QXDC01000004">
    <property type="protein sequence ID" value="RIA37734.1"/>
    <property type="molecule type" value="Genomic_DNA"/>
</dbReference>
<dbReference type="PANTHER" id="PTHR23513:SF11">
    <property type="entry name" value="STAPHYLOFERRIN A TRANSPORTER"/>
    <property type="match status" value="1"/>
</dbReference>
<dbReference type="Proteomes" id="UP000266568">
    <property type="component" value="Unassembled WGS sequence"/>
</dbReference>
<comment type="caution">
    <text evidence="9">The sequence shown here is derived from an EMBL/GenBank/DDBJ whole genome shotgun (WGS) entry which is preliminary data.</text>
</comment>
<dbReference type="GO" id="GO:0022857">
    <property type="term" value="F:transmembrane transporter activity"/>
    <property type="evidence" value="ECO:0007669"/>
    <property type="project" value="InterPro"/>
</dbReference>
<evidence type="ECO:0000256" key="4">
    <source>
        <dbReference type="ARBA" id="ARBA00022692"/>
    </source>
</evidence>
<feature type="transmembrane region" description="Helical" evidence="7">
    <location>
        <begin position="375"/>
        <end position="397"/>
    </location>
</feature>
<keyword evidence="4 7" id="KW-0812">Transmembrane</keyword>
<protein>
    <submittedName>
        <fullName evidence="9">Putative MFS family arabinose efflux permease</fullName>
    </submittedName>
</protein>
<dbReference type="InterPro" id="IPR010290">
    <property type="entry name" value="TM_effector"/>
</dbReference>
<dbReference type="InterPro" id="IPR020846">
    <property type="entry name" value="MFS_dom"/>
</dbReference>
<feature type="transmembrane region" description="Helical" evidence="7">
    <location>
        <begin position="50"/>
        <end position="71"/>
    </location>
</feature>
<keyword evidence="2" id="KW-0813">Transport</keyword>
<keyword evidence="3" id="KW-1003">Cell membrane</keyword>
<gene>
    <name evidence="9" type="ORF">DFR49_3622</name>
</gene>
<accession>A0A397NVI2</accession>
<evidence type="ECO:0000259" key="8">
    <source>
        <dbReference type="PROSITE" id="PS50850"/>
    </source>
</evidence>
<dbReference type="PANTHER" id="PTHR23513">
    <property type="entry name" value="INTEGRAL MEMBRANE EFFLUX PROTEIN-RELATED"/>
    <property type="match status" value="1"/>
</dbReference>
<dbReference type="AlphaFoldDB" id="A0A397NVI2"/>
<keyword evidence="6 7" id="KW-0472">Membrane</keyword>
<comment type="subcellular location">
    <subcellularLocation>
        <location evidence="1">Cell membrane</location>
        <topology evidence="1">Multi-pass membrane protein</topology>
    </subcellularLocation>
</comment>
<dbReference type="CDD" id="cd06173">
    <property type="entry name" value="MFS_MefA_like"/>
    <property type="match status" value="1"/>
</dbReference>
<feature type="domain" description="Major facilitator superfamily (MFS) profile" evidence="8">
    <location>
        <begin position="17"/>
        <end position="404"/>
    </location>
</feature>
<evidence type="ECO:0000256" key="7">
    <source>
        <dbReference type="SAM" id="Phobius"/>
    </source>
</evidence>
<feature type="transmembrane region" description="Helical" evidence="7">
    <location>
        <begin position="291"/>
        <end position="309"/>
    </location>
</feature>
<dbReference type="GO" id="GO:0005886">
    <property type="term" value="C:plasma membrane"/>
    <property type="evidence" value="ECO:0007669"/>
    <property type="project" value="UniProtKB-SubCell"/>
</dbReference>
<sequence length="548" mass="59345">MADAPRLTLFRPFRHRTFRSVWIASTVSNFGGLIEGVGAAWMMVLLSAPASMIALVQASKALPVMLLSLLAGAIADQFDRRRVLIGAQWFLFIASAGLCLVTFFDVVTPWLLLVFTFLIGCGNAFNRPAWQSSVGEMVPREDLAGAVTLNSMGFNLARSVGPAVGGMIVAAFGAAAAFAFNVLSYLGLIGVLGRWRPVLPERTLPRERIGDAMAAGVRYVAMSPHILVVLVRSTLFGIGSIVVQALLPLVARDLVGGGSFTYGVLLGAFGIGAVGGAVGSGVLHERLSTEAVVRVASIAFAVATVVVGVSPFLPLTLLALAVTGGAWIIVLSSFNTVIQLASPRWVVGRALALYQMATFGGMALGSWLWGVVAEIHQVGIALVVAGLVQIVALVVALPFRLTEVEDLDLAPMREFTAPDTQVPVDARSGPVVITITYTIPEQDEVAFLTVMAERRRIRRRDGARHWHLLRDLADRTHWIERYHVPTWLDYVRHNQRRTRADAAVSEELRRLHRGAWPPPTIRMLERDISATLGDRLGNILPGLRQVHW</sequence>
<feature type="transmembrane region" description="Helical" evidence="7">
    <location>
        <begin position="167"/>
        <end position="192"/>
    </location>
</feature>
<feature type="transmembrane region" description="Helical" evidence="7">
    <location>
        <begin position="350"/>
        <end position="369"/>
    </location>
</feature>
<feature type="transmembrane region" description="Helical" evidence="7">
    <location>
        <begin position="315"/>
        <end position="338"/>
    </location>
</feature>
<dbReference type="PROSITE" id="PS50850">
    <property type="entry name" value="MFS"/>
    <property type="match status" value="1"/>
</dbReference>
<evidence type="ECO:0000256" key="2">
    <source>
        <dbReference type="ARBA" id="ARBA00022448"/>
    </source>
</evidence>
<dbReference type="RefSeq" id="WP_119037002.1">
    <property type="nucleotide sequence ID" value="NZ_QXDC01000004.1"/>
</dbReference>
<dbReference type="Gene3D" id="1.20.1250.20">
    <property type="entry name" value="MFS general substrate transporter like domains"/>
    <property type="match status" value="1"/>
</dbReference>
<dbReference type="Pfam" id="PF05977">
    <property type="entry name" value="MFS_3"/>
    <property type="match status" value="1"/>
</dbReference>